<evidence type="ECO:0000259" key="1">
    <source>
        <dbReference type="PROSITE" id="PS51186"/>
    </source>
</evidence>
<gene>
    <name evidence="2" type="ORF">THMIRHAS_19750</name>
</gene>
<dbReference type="GO" id="GO:0016747">
    <property type="term" value="F:acyltransferase activity, transferring groups other than amino-acyl groups"/>
    <property type="evidence" value="ECO:0007669"/>
    <property type="project" value="InterPro"/>
</dbReference>
<protein>
    <recommendedName>
        <fullName evidence="1">N-acetyltransferase domain-containing protein</fullName>
    </recommendedName>
</protein>
<dbReference type="AlphaFoldDB" id="A0A6F8PWR9"/>
<dbReference type="CDD" id="cd04301">
    <property type="entry name" value="NAT_SF"/>
    <property type="match status" value="1"/>
</dbReference>
<dbReference type="Gene3D" id="3.40.630.30">
    <property type="match status" value="1"/>
</dbReference>
<dbReference type="Pfam" id="PF13508">
    <property type="entry name" value="Acetyltransf_7"/>
    <property type="match status" value="1"/>
</dbReference>
<name>A0A6F8PWR9_9GAMM</name>
<dbReference type="RefSeq" id="WP_173273412.1">
    <property type="nucleotide sequence ID" value="NZ_AP021889.1"/>
</dbReference>
<dbReference type="SUPFAM" id="SSF55729">
    <property type="entry name" value="Acyl-CoA N-acyltransferases (Nat)"/>
    <property type="match status" value="1"/>
</dbReference>
<dbReference type="PROSITE" id="PS51186">
    <property type="entry name" value="GNAT"/>
    <property type="match status" value="1"/>
</dbReference>
<sequence length="152" mass="17635">MTKQIQHFEINATTDAVLLFKVKHFVKSAQQKNWQRADAIFVSMHKDSVIGYARLVPIEPKSYWLRGLFVSPAFRRQGVALKLLKQIHQRLCAQQQSATIFCFPLAHLEQLYRTLDYEDCLISDLPASLAMRFQQAQAEGKNWRLMRLKLGT</sequence>
<accession>A0A6F8PWR9</accession>
<dbReference type="KEGG" id="tse:THMIRHAS_19750"/>
<organism evidence="2 3">
    <name type="scientific">Thiosulfatimonas sediminis</name>
    <dbReference type="NCBI Taxonomy" id="2675054"/>
    <lineage>
        <taxon>Bacteria</taxon>
        <taxon>Pseudomonadati</taxon>
        <taxon>Pseudomonadota</taxon>
        <taxon>Gammaproteobacteria</taxon>
        <taxon>Thiotrichales</taxon>
        <taxon>Piscirickettsiaceae</taxon>
        <taxon>Thiosulfatimonas</taxon>
    </lineage>
</organism>
<proteinExistence type="predicted"/>
<reference evidence="3" key="1">
    <citation type="submission" date="2019-11" db="EMBL/GenBank/DDBJ databases">
        <title>Isolation and characterization of two novel species in the genus Thiomicrorhabdus.</title>
        <authorList>
            <person name="Mochizuki J."/>
            <person name="Kojima H."/>
            <person name="Fukui M."/>
        </authorList>
    </citation>
    <scope>NUCLEOTIDE SEQUENCE [LARGE SCALE GENOMIC DNA]</scope>
    <source>
        <strain evidence="3">aks77</strain>
    </source>
</reference>
<evidence type="ECO:0000313" key="2">
    <source>
        <dbReference type="EMBL" id="BBP46602.1"/>
    </source>
</evidence>
<keyword evidence="3" id="KW-1185">Reference proteome</keyword>
<dbReference type="Proteomes" id="UP000501726">
    <property type="component" value="Chromosome"/>
</dbReference>
<evidence type="ECO:0000313" key="3">
    <source>
        <dbReference type="Proteomes" id="UP000501726"/>
    </source>
</evidence>
<dbReference type="InterPro" id="IPR000182">
    <property type="entry name" value="GNAT_dom"/>
</dbReference>
<feature type="domain" description="N-acetyltransferase" evidence="1">
    <location>
        <begin position="1"/>
        <end position="151"/>
    </location>
</feature>
<dbReference type="EMBL" id="AP021889">
    <property type="protein sequence ID" value="BBP46602.1"/>
    <property type="molecule type" value="Genomic_DNA"/>
</dbReference>
<dbReference type="InterPro" id="IPR016181">
    <property type="entry name" value="Acyl_CoA_acyltransferase"/>
</dbReference>